<reference evidence="1 2" key="1">
    <citation type="submission" date="2013-08" db="EMBL/GenBank/DDBJ databases">
        <authorList>
            <person name="Durkin A.S."/>
            <person name="Haft D.R."/>
            <person name="McCorrison J."/>
            <person name="Torralba M."/>
            <person name="Gillis M."/>
            <person name="Haft D.H."/>
            <person name="Methe B."/>
            <person name="Sutton G."/>
            <person name="Nelson K.E."/>
        </authorList>
    </citation>
    <scope>NUCLEOTIDE SEQUENCE [LARGE SCALE GENOMIC DNA]</scope>
    <source>
        <strain evidence="1 2">F0068</strain>
    </source>
</reference>
<name>U2L6D7_9BACT</name>
<accession>U2L6D7</accession>
<dbReference type="InterPro" id="IPR027417">
    <property type="entry name" value="P-loop_NTPase"/>
</dbReference>
<protein>
    <recommendedName>
        <fullName evidence="3">SynChlorMet cassette protein ScmC</fullName>
    </recommendedName>
</protein>
<dbReference type="SUPFAM" id="SSF53795">
    <property type="entry name" value="PEP carboxykinase-like"/>
    <property type="match status" value="1"/>
</dbReference>
<organism evidence="1 2">
    <name type="scientific">Hoylesella pleuritidis F0068</name>
    <dbReference type="NCBI Taxonomy" id="1081904"/>
    <lineage>
        <taxon>Bacteria</taxon>
        <taxon>Pseudomonadati</taxon>
        <taxon>Bacteroidota</taxon>
        <taxon>Bacteroidia</taxon>
        <taxon>Bacteroidales</taxon>
        <taxon>Prevotellaceae</taxon>
        <taxon>Hoylesella</taxon>
    </lineage>
</organism>
<evidence type="ECO:0008006" key="3">
    <source>
        <dbReference type="Google" id="ProtNLM"/>
    </source>
</evidence>
<proteinExistence type="predicted"/>
<gene>
    <name evidence="1" type="ORF">HMPREF1218_1543</name>
</gene>
<dbReference type="RefSeq" id="WP_021584383.1">
    <property type="nucleotide sequence ID" value="NZ_AWET01000040.1"/>
</dbReference>
<comment type="caution">
    <text evidence="1">The sequence shown here is derived from an EMBL/GenBank/DDBJ whole genome shotgun (WGS) entry which is preliminary data.</text>
</comment>
<dbReference type="EMBL" id="AWET01000040">
    <property type="protein sequence ID" value="ERK00033.1"/>
    <property type="molecule type" value="Genomic_DNA"/>
</dbReference>
<evidence type="ECO:0000313" key="2">
    <source>
        <dbReference type="Proteomes" id="UP000016600"/>
    </source>
</evidence>
<dbReference type="Proteomes" id="UP000016600">
    <property type="component" value="Unassembled WGS sequence"/>
</dbReference>
<sequence>MANNSTNYYCIADLYIRIVFQDTAIDNVDLLPSFEPFRVLNEPKDLFFQLVVNDTLSEVSEEHCKRIRAFDTGNGDTIVDRLNNGGYQYIIKDLEGKICCLLQTNKDFSDCTCKLWGNYNMRCFGLQNALMMVFSFGGSFHQTLLIHASLVRQNGYGYAFNAKSGTGKSTHVSLWLRYIPGCDLMNDDNPIIRIVDGEPYIYGSPWSGKTPCYRNVKARLGAITRIDRAPENRIDRLSPIEAFTSLLPSCSSMKWDSDIFNRACDTITRIVETTAIYTLHCLPNKEAAILCNKTIAK</sequence>
<dbReference type="Gene3D" id="3.40.50.300">
    <property type="entry name" value="P-loop containing nucleotide triphosphate hydrolases"/>
    <property type="match status" value="1"/>
</dbReference>
<evidence type="ECO:0000313" key="1">
    <source>
        <dbReference type="EMBL" id="ERK00033.1"/>
    </source>
</evidence>
<keyword evidence="2" id="KW-1185">Reference proteome</keyword>
<dbReference type="AlphaFoldDB" id="U2L6D7"/>
<dbReference type="PATRIC" id="fig|1081904.3.peg.1762"/>